<dbReference type="Proteomes" id="UP000271087">
    <property type="component" value="Unassembled WGS sequence"/>
</dbReference>
<proteinExistence type="predicted"/>
<accession>A0A3P7MW98</accession>
<dbReference type="OrthoDB" id="10248904at2759"/>
<name>A0A3P7MW98_ONCOC</name>
<evidence type="ECO:0000313" key="1">
    <source>
        <dbReference type="EMBL" id="VDN00522.1"/>
    </source>
</evidence>
<gene>
    <name evidence="1" type="ORF">NOO_LOCUS13089</name>
</gene>
<keyword evidence="2" id="KW-1185">Reference proteome</keyword>
<organism evidence="1 2">
    <name type="scientific">Onchocerca ochengi</name>
    <name type="common">Filarial nematode worm</name>
    <dbReference type="NCBI Taxonomy" id="42157"/>
    <lineage>
        <taxon>Eukaryota</taxon>
        <taxon>Metazoa</taxon>
        <taxon>Ecdysozoa</taxon>
        <taxon>Nematoda</taxon>
        <taxon>Chromadorea</taxon>
        <taxon>Rhabditida</taxon>
        <taxon>Spirurina</taxon>
        <taxon>Spiruromorpha</taxon>
        <taxon>Filarioidea</taxon>
        <taxon>Onchocercidae</taxon>
        <taxon>Onchocerca</taxon>
    </lineage>
</organism>
<sequence>AQNAPISFEQGRFIYRYGGDVLGGFIQKTIQNATSCVAPAFFFDQTHDNPSAIEVIN</sequence>
<evidence type="ECO:0000313" key="2">
    <source>
        <dbReference type="Proteomes" id="UP000271087"/>
    </source>
</evidence>
<protein>
    <submittedName>
        <fullName evidence="1">Uncharacterized protein</fullName>
    </submittedName>
</protein>
<dbReference type="AlphaFoldDB" id="A0A3P7MW98"/>
<feature type="non-terminal residue" evidence="1">
    <location>
        <position position="1"/>
    </location>
</feature>
<reference evidence="1 2" key="1">
    <citation type="submission" date="2018-08" db="EMBL/GenBank/DDBJ databases">
        <authorList>
            <person name="Laetsch R D."/>
            <person name="Stevens L."/>
            <person name="Kumar S."/>
            <person name="Blaxter L. M."/>
        </authorList>
    </citation>
    <scope>NUCLEOTIDE SEQUENCE [LARGE SCALE GENOMIC DNA]</scope>
</reference>
<dbReference type="EMBL" id="UYRW01013445">
    <property type="protein sequence ID" value="VDN00522.1"/>
    <property type="molecule type" value="Genomic_DNA"/>
</dbReference>